<evidence type="ECO:0000256" key="9">
    <source>
        <dbReference type="ARBA" id="ARBA00037230"/>
    </source>
</evidence>
<dbReference type="InterPro" id="IPR003568">
    <property type="entry name" value="Cyt_c_biogenesis_CcmF"/>
</dbReference>
<dbReference type="Proteomes" id="UP000050384">
    <property type="component" value="Unassembled WGS sequence"/>
</dbReference>
<name>A0A0N8T7J3_PSESX</name>
<protein>
    <submittedName>
        <fullName evidence="12">Sigma-54 dependent transcriptional regulator</fullName>
    </submittedName>
</protein>
<evidence type="ECO:0000256" key="4">
    <source>
        <dbReference type="ARBA" id="ARBA00022519"/>
    </source>
</evidence>
<feature type="domain" description="Cytochrome c-type biogenesis protein CcmF C-terminal" evidence="11">
    <location>
        <begin position="576"/>
        <end position="650"/>
    </location>
</feature>
<evidence type="ECO:0000256" key="6">
    <source>
        <dbReference type="ARBA" id="ARBA00022748"/>
    </source>
</evidence>
<dbReference type="InterPro" id="IPR003567">
    <property type="entry name" value="Cyt_c_biogenesis"/>
</dbReference>
<keyword evidence="3" id="KW-1003">Cell membrane</keyword>
<dbReference type="InterPro" id="IPR002541">
    <property type="entry name" value="Cyt_c_assembly"/>
</dbReference>
<evidence type="ECO:0000256" key="1">
    <source>
        <dbReference type="ARBA" id="ARBA00004429"/>
    </source>
</evidence>
<comment type="subcellular location">
    <subcellularLocation>
        <location evidence="1">Cell inner membrane</location>
        <topology evidence="1">Multi-pass membrane protein</topology>
    </subcellularLocation>
</comment>
<dbReference type="RefSeq" id="WP_057426913.1">
    <property type="nucleotide sequence ID" value="NZ_LJRI01000563.1"/>
</dbReference>
<dbReference type="PRINTS" id="PR01410">
    <property type="entry name" value="CCBIOGENESIS"/>
</dbReference>
<dbReference type="AlphaFoldDB" id="A0A0N8T7J3"/>
<keyword evidence="7" id="KW-1133">Transmembrane helix</keyword>
<gene>
    <name evidence="12" type="ORF">ALO94_201305</name>
</gene>
<dbReference type="Pfam" id="PF16327">
    <property type="entry name" value="CcmF_C"/>
    <property type="match status" value="2"/>
</dbReference>
<dbReference type="InterPro" id="IPR032523">
    <property type="entry name" value="CcmF_C"/>
</dbReference>
<evidence type="ECO:0000256" key="3">
    <source>
        <dbReference type="ARBA" id="ARBA00022475"/>
    </source>
</evidence>
<dbReference type="NCBIfam" id="NF007691">
    <property type="entry name" value="PRK10369.1"/>
    <property type="match status" value="1"/>
</dbReference>
<dbReference type="GO" id="GO:0017004">
    <property type="term" value="P:cytochrome complex assembly"/>
    <property type="evidence" value="ECO:0007669"/>
    <property type="project" value="UniProtKB-KW"/>
</dbReference>
<dbReference type="PANTHER" id="PTHR43653">
    <property type="entry name" value="CYTOCHROME C ASSEMBLY PROTEIN-RELATED"/>
    <property type="match status" value="1"/>
</dbReference>
<dbReference type="PRINTS" id="PR01411">
    <property type="entry name" value="CCMFBIOGNSIS"/>
</dbReference>
<organism evidence="12 13">
    <name type="scientific">Pseudomonas syringae pv. spinaceae</name>
    <dbReference type="NCBI Taxonomy" id="264459"/>
    <lineage>
        <taxon>Bacteria</taxon>
        <taxon>Pseudomonadati</taxon>
        <taxon>Pseudomonadota</taxon>
        <taxon>Gammaproteobacteria</taxon>
        <taxon>Pseudomonadales</taxon>
        <taxon>Pseudomonadaceae</taxon>
        <taxon>Pseudomonas</taxon>
        <taxon>Pseudomonas syringae</taxon>
    </lineage>
</organism>
<evidence type="ECO:0000256" key="8">
    <source>
        <dbReference type="ARBA" id="ARBA00023136"/>
    </source>
</evidence>
<sequence>MIPELGHLAMILALGFALVQAIVPLIGAWRGDRLWMSLARPAAWGQFSFLIFAFGCLTYAFMTDDFSVTYVAQNSNTALPWYYKFSAVWGAHEGSLLLWALILGGWTFAVSVFSRQLPQVMLARVLAVMGMISLGFLLFLILTSNPFARLLPQMPANGRDLDPLLQDIGLIVHPPMLYMGYVGFSVAFAFAIAALLGGRLDAAWARWSRPWTLVAWAFLGIGISLGSWWAYYELGWGGWWFWDPVENASFMPWLVGTALIHSLAVTEKRGVFKSWTVLLAIAAFSLSLLGTFLVRSGVLTSVHAFASDPARGVFILMFLLVVVGGSLTLFAIRAPVVKSHVGFGLWSRETLLLGNNLLLVVAASMILLGTLYPLVIDAISGDKMSVGPPYFNALFVPLMGLLLAVMAVGVLVRWKDTPLKWLLGMLAPVLIGSAVLAVIAGLVMGDFQWAVLALFMLAAWVLLAGLRDLFDKTRHKGLLKGARSLTRSYWGMQLAHFGIVVCALGVVLSSQNSAERDLRMAPGESTELGGYVFVFEGAKHYEGPNFTSDRGTVRVLRNGVQLTELHPEKRLYSVQLTELHPEKRLYSVQQSMMTEAGIDAGFSRDLYVALGEPLGNGAWAVRVHVKPFVRWIWFGGLLTGLGGVLAALDRRYRTRVKTRVREALGLSGAAR</sequence>
<dbReference type="EMBL" id="LJRI01000563">
    <property type="protein sequence ID" value="KPY96952.1"/>
    <property type="molecule type" value="Genomic_DNA"/>
</dbReference>
<evidence type="ECO:0000256" key="5">
    <source>
        <dbReference type="ARBA" id="ARBA00022692"/>
    </source>
</evidence>
<evidence type="ECO:0000259" key="11">
    <source>
        <dbReference type="Pfam" id="PF16327"/>
    </source>
</evidence>
<comment type="similarity">
    <text evidence="2">Belongs to the CcmF/CycK/Ccl1/NrfE/CcsA family.</text>
</comment>
<dbReference type="GO" id="GO:0005886">
    <property type="term" value="C:plasma membrane"/>
    <property type="evidence" value="ECO:0007669"/>
    <property type="project" value="UniProtKB-SubCell"/>
</dbReference>
<proteinExistence type="inferred from homology"/>
<feature type="domain" description="Cytochrome c assembly protein" evidence="10">
    <location>
        <begin position="89"/>
        <end position="296"/>
    </location>
</feature>
<keyword evidence="4" id="KW-0997">Cell inner membrane</keyword>
<dbReference type="PANTHER" id="PTHR43653:SF1">
    <property type="entry name" value="CYTOCHROME C-TYPE BIOGENESIS PROTEIN CCMF"/>
    <property type="match status" value="1"/>
</dbReference>
<dbReference type="GO" id="GO:0015232">
    <property type="term" value="F:heme transmembrane transporter activity"/>
    <property type="evidence" value="ECO:0007669"/>
    <property type="project" value="InterPro"/>
</dbReference>
<dbReference type="PATRIC" id="fig|264459.3.peg.403"/>
<evidence type="ECO:0000256" key="7">
    <source>
        <dbReference type="ARBA" id="ARBA00022989"/>
    </source>
</evidence>
<evidence type="ECO:0000313" key="13">
    <source>
        <dbReference type="Proteomes" id="UP000050384"/>
    </source>
</evidence>
<evidence type="ECO:0000256" key="2">
    <source>
        <dbReference type="ARBA" id="ARBA00009186"/>
    </source>
</evidence>
<comment type="function">
    <text evidence="9">Required for the biogenesis of c-type cytochromes. Possible subunit of a heme lyase.</text>
</comment>
<keyword evidence="8" id="KW-0472">Membrane</keyword>
<keyword evidence="6" id="KW-0201">Cytochrome c-type biogenesis</keyword>
<accession>A0A0N8T7J3</accession>
<dbReference type="Pfam" id="PF01578">
    <property type="entry name" value="Cytochrom_C_asm"/>
    <property type="match status" value="1"/>
</dbReference>
<keyword evidence="5" id="KW-0812">Transmembrane</keyword>
<dbReference type="GO" id="GO:0020037">
    <property type="term" value="F:heme binding"/>
    <property type="evidence" value="ECO:0007669"/>
    <property type="project" value="InterPro"/>
</dbReference>
<evidence type="ECO:0000313" key="12">
    <source>
        <dbReference type="EMBL" id="KPY96952.1"/>
    </source>
</evidence>
<evidence type="ECO:0000259" key="10">
    <source>
        <dbReference type="Pfam" id="PF01578"/>
    </source>
</evidence>
<reference evidence="12 13" key="1">
    <citation type="submission" date="2015-09" db="EMBL/GenBank/DDBJ databases">
        <title>Genome announcement of multiple Pseudomonas syringae strains.</title>
        <authorList>
            <person name="Thakur S."/>
            <person name="Wang P.W."/>
            <person name="Gong Y."/>
            <person name="Weir B.S."/>
            <person name="Guttman D.S."/>
        </authorList>
    </citation>
    <scope>NUCLEOTIDE SEQUENCE [LARGE SCALE GENOMIC DNA]</scope>
    <source>
        <strain evidence="12 13">ICMP16929</strain>
    </source>
</reference>
<dbReference type="NCBIfam" id="TIGR00353">
    <property type="entry name" value="nrfE"/>
    <property type="match status" value="1"/>
</dbReference>
<comment type="caution">
    <text evidence="12">The sequence shown here is derived from an EMBL/GenBank/DDBJ whole genome shotgun (WGS) entry which is preliminary data.</text>
</comment>
<feature type="domain" description="Cytochrome c-type biogenesis protein CcmF C-terminal" evidence="11">
    <location>
        <begin position="316"/>
        <end position="575"/>
    </location>
</feature>